<name>A0A1F5SHX0_9BACT</name>
<dbReference type="EMBL" id="MFGB01000016">
    <property type="protein sequence ID" value="OGF26232.1"/>
    <property type="molecule type" value="Genomic_DNA"/>
</dbReference>
<proteinExistence type="predicted"/>
<gene>
    <name evidence="1" type="ORF">A2227_03020</name>
</gene>
<evidence type="ECO:0000313" key="2">
    <source>
        <dbReference type="Proteomes" id="UP000178367"/>
    </source>
</evidence>
<dbReference type="AlphaFoldDB" id="A0A1F5SHX0"/>
<dbReference type="Proteomes" id="UP000178367">
    <property type="component" value="Unassembled WGS sequence"/>
</dbReference>
<sequence length="176" mass="20520">MNMISRIFLKRKNEPNTPNNVPDIPEKEKPPCGTLCAGCFMKSPESECYITSKIFDWWTYDNSARKDGFKFRIDVQGYFISESGEKNFDALMTQRFYVNAFNNEEINSIKIEGKHIFCYRNLFSDCHYRSDGKRVIPVGEFEKDYLENGEHGKVKLFVEYSVYDLRKTAPATEADN</sequence>
<protein>
    <submittedName>
        <fullName evidence="1">Uncharacterized protein</fullName>
    </submittedName>
</protein>
<dbReference type="STRING" id="1797994.A2227_03020"/>
<reference evidence="1 2" key="1">
    <citation type="journal article" date="2016" name="Nat. Commun.">
        <title>Thousands of microbial genomes shed light on interconnected biogeochemical processes in an aquifer system.</title>
        <authorList>
            <person name="Anantharaman K."/>
            <person name="Brown C.T."/>
            <person name="Hug L.A."/>
            <person name="Sharon I."/>
            <person name="Castelle C.J."/>
            <person name="Probst A.J."/>
            <person name="Thomas B.C."/>
            <person name="Singh A."/>
            <person name="Wilkins M.J."/>
            <person name="Karaoz U."/>
            <person name="Brodie E.L."/>
            <person name="Williams K.H."/>
            <person name="Hubbard S.S."/>
            <person name="Banfield J.F."/>
        </authorList>
    </citation>
    <scope>NUCLEOTIDE SEQUENCE [LARGE SCALE GENOMIC DNA]</scope>
</reference>
<evidence type="ECO:0000313" key="1">
    <source>
        <dbReference type="EMBL" id="OGF26232.1"/>
    </source>
</evidence>
<organism evidence="1 2">
    <name type="scientific">Candidatus Falkowbacteria bacterium RIFOXYA2_FULL_47_19</name>
    <dbReference type="NCBI Taxonomy" id="1797994"/>
    <lineage>
        <taxon>Bacteria</taxon>
        <taxon>Candidatus Falkowiibacteriota</taxon>
    </lineage>
</organism>
<comment type="caution">
    <text evidence="1">The sequence shown here is derived from an EMBL/GenBank/DDBJ whole genome shotgun (WGS) entry which is preliminary data.</text>
</comment>
<accession>A0A1F5SHX0</accession>